<evidence type="ECO:0000256" key="3">
    <source>
        <dbReference type="ARBA" id="ARBA00022833"/>
    </source>
</evidence>
<dbReference type="HOGENOM" id="CLU_1449060_0_0_1"/>
<gene>
    <name evidence="4" type="ORF">CGI_10011201</name>
</gene>
<dbReference type="Gene3D" id="2.20.25.240">
    <property type="match status" value="1"/>
</dbReference>
<keyword evidence="3" id="KW-0862">Zinc</keyword>
<dbReference type="GO" id="GO:0008270">
    <property type="term" value="F:zinc ion binding"/>
    <property type="evidence" value="ECO:0007669"/>
    <property type="project" value="UniProtKB-KW"/>
</dbReference>
<evidence type="ECO:0000256" key="2">
    <source>
        <dbReference type="ARBA" id="ARBA00022771"/>
    </source>
</evidence>
<protein>
    <submittedName>
        <fullName evidence="4">Uncharacterized protein</fullName>
    </submittedName>
</protein>
<keyword evidence="1" id="KW-0479">Metal-binding</keyword>
<accession>K1R3N5</accession>
<proteinExistence type="predicted"/>
<sequence length="187" mass="21369">MEIQHTETNRGNKAIIVDGYVYRKTNVLKNGNVVYTCSVSKNCKKTVITDEEGDSIVKVRNQHSCKTEPSFKKAEARQLRVRLRKQCRKSNVSPVVLVKSELAHVEEKSLEEKDIKNAAMSLFRHYRKTNSFSPSHLPSEETNSFRDVGEEMYSESQQTSLIKQMAEETGSSLYMGEVHTISLFNFD</sequence>
<dbReference type="AlphaFoldDB" id="K1R3N5"/>
<keyword evidence="2" id="KW-0863">Zinc-finger</keyword>
<dbReference type="InParanoid" id="K1R3N5"/>
<dbReference type="EMBL" id="JH818609">
    <property type="protein sequence ID" value="EKC35805.1"/>
    <property type="molecule type" value="Genomic_DNA"/>
</dbReference>
<dbReference type="InterPro" id="IPR007588">
    <property type="entry name" value="Znf_FLYWCH"/>
</dbReference>
<organism evidence="4">
    <name type="scientific">Magallana gigas</name>
    <name type="common">Pacific oyster</name>
    <name type="synonym">Crassostrea gigas</name>
    <dbReference type="NCBI Taxonomy" id="29159"/>
    <lineage>
        <taxon>Eukaryota</taxon>
        <taxon>Metazoa</taxon>
        <taxon>Spiralia</taxon>
        <taxon>Lophotrochozoa</taxon>
        <taxon>Mollusca</taxon>
        <taxon>Bivalvia</taxon>
        <taxon>Autobranchia</taxon>
        <taxon>Pteriomorphia</taxon>
        <taxon>Ostreida</taxon>
        <taxon>Ostreoidea</taxon>
        <taxon>Ostreidae</taxon>
        <taxon>Magallana</taxon>
    </lineage>
</organism>
<name>K1R3N5_MAGGI</name>
<evidence type="ECO:0000256" key="1">
    <source>
        <dbReference type="ARBA" id="ARBA00022723"/>
    </source>
</evidence>
<evidence type="ECO:0000313" key="4">
    <source>
        <dbReference type="EMBL" id="EKC35805.1"/>
    </source>
</evidence>
<reference evidence="4" key="1">
    <citation type="journal article" date="2012" name="Nature">
        <title>The oyster genome reveals stress adaptation and complexity of shell formation.</title>
        <authorList>
            <person name="Zhang G."/>
            <person name="Fang X."/>
            <person name="Guo X."/>
            <person name="Li L."/>
            <person name="Luo R."/>
            <person name="Xu F."/>
            <person name="Yang P."/>
            <person name="Zhang L."/>
            <person name="Wang X."/>
            <person name="Qi H."/>
            <person name="Xiong Z."/>
            <person name="Que H."/>
            <person name="Xie Y."/>
            <person name="Holland P.W."/>
            <person name="Paps J."/>
            <person name="Zhu Y."/>
            <person name="Wu F."/>
            <person name="Chen Y."/>
            <person name="Wang J."/>
            <person name="Peng C."/>
            <person name="Meng J."/>
            <person name="Yang L."/>
            <person name="Liu J."/>
            <person name="Wen B."/>
            <person name="Zhang N."/>
            <person name="Huang Z."/>
            <person name="Zhu Q."/>
            <person name="Feng Y."/>
            <person name="Mount A."/>
            <person name="Hedgecock D."/>
            <person name="Xu Z."/>
            <person name="Liu Y."/>
            <person name="Domazet-Loso T."/>
            <person name="Du Y."/>
            <person name="Sun X."/>
            <person name="Zhang S."/>
            <person name="Liu B."/>
            <person name="Cheng P."/>
            <person name="Jiang X."/>
            <person name="Li J."/>
            <person name="Fan D."/>
            <person name="Wang W."/>
            <person name="Fu W."/>
            <person name="Wang T."/>
            <person name="Wang B."/>
            <person name="Zhang J."/>
            <person name="Peng Z."/>
            <person name="Li Y."/>
            <person name="Li N."/>
            <person name="Wang J."/>
            <person name="Chen M."/>
            <person name="He Y."/>
            <person name="Tan F."/>
            <person name="Song X."/>
            <person name="Zheng Q."/>
            <person name="Huang R."/>
            <person name="Yang H."/>
            <person name="Du X."/>
            <person name="Chen L."/>
            <person name="Yang M."/>
            <person name="Gaffney P.M."/>
            <person name="Wang S."/>
            <person name="Luo L."/>
            <person name="She Z."/>
            <person name="Ming Y."/>
            <person name="Huang W."/>
            <person name="Zhang S."/>
            <person name="Huang B."/>
            <person name="Zhang Y."/>
            <person name="Qu T."/>
            <person name="Ni P."/>
            <person name="Miao G."/>
            <person name="Wang J."/>
            <person name="Wang Q."/>
            <person name="Steinberg C.E."/>
            <person name="Wang H."/>
            <person name="Li N."/>
            <person name="Qian L."/>
            <person name="Zhang G."/>
            <person name="Li Y."/>
            <person name="Yang H."/>
            <person name="Liu X."/>
            <person name="Wang J."/>
            <person name="Yin Y."/>
            <person name="Wang J."/>
        </authorList>
    </citation>
    <scope>NUCLEOTIDE SEQUENCE [LARGE SCALE GENOMIC DNA]</scope>
    <source>
        <strain evidence="4">05x7-T-G4-1.051#20</strain>
    </source>
</reference>
<dbReference type="Pfam" id="PF04500">
    <property type="entry name" value="FLYWCH"/>
    <property type="match status" value="1"/>
</dbReference>